<dbReference type="InterPro" id="IPR050473">
    <property type="entry name" value="A2M/Complement_sys"/>
</dbReference>
<keyword evidence="11" id="KW-1185">Reference proteome</keyword>
<evidence type="ECO:0000256" key="5">
    <source>
        <dbReference type="ARBA" id="ARBA00022729"/>
    </source>
</evidence>
<dbReference type="GO" id="GO:0005576">
    <property type="term" value="C:extracellular region"/>
    <property type="evidence" value="ECO:0007669"/>
    <property type="project" value="UniProtKB-SubCell"/>
</dbReference>
<evidence type="ECO:0000313" key="10">
    <source>
        <dbReference type="EMBL" id="GAB0177420.1"/>
    </source>
</evidence>
<comment type="subcellular location">
    <subcellularLocation>
        <location evidence="1">Secreted</location>
    </subcellularLocation>
</comment>
<dbReference type="GO" id="GO:0004867">
    <property type="term" value="F:serine-type endopeptidase inhibitor activity"/>
    <property type="evidence" value="ECO:0007669"/>
    <property type="project" value="UniProtKB-KW"/>
</dbReference>
<gene>
    <name evidence="10" type="ORF">GRJ2_000207200</name>
</gene>
<accession>A0ABC9VX66</accession>
<keyword evidence="3" id="KW-0964">Secreted</keyword>
<dbReference type="SUPFAM" id="SSF81296">
    <property type="entry name" value="E set domains"/>
    <property type="match status" value="1"/>
</dbReference>
<feature type="domain" description="Alpha-2-macroglobulin" evidence="9">
    <location>
        <begin position="708"/>
        <end position="797"/>
    </location>
</feature>
<keyword evidence="6" id="KW-0722">Serine protease inhibitor</keyword>
<dbReference type="Gene3D" id="6.20.50.160">
    <property type="match status" value="1"/>
</dbReference>
<comment type="caution">
    <text evidence="10">The sequence shown here is derived from an EMBL/GenBank/DDBJ whole genome shotgun (WGS) entry which is preliminary data.</text>
</comment>
<evidence type="ECO:0000313" key="11">
    <source>
        <dbReference type="Proteomes" id="UP001623348"/>
    </source>
</evidence>
<keyword evidence="4" id="KW-0646">Protease inhibitor</keyword>
<evidence type="ECO:0000256" key="1">
    <source>
        <dbReference type="ARBA" id="ARBA00004613"/>
    </source>
</evidence>
<dbReference type="Pfam" id="PF07703">
    <property type="entry name" value="A2M_BRD"/>
    <property type="match status" value="1"/>
</dbReference>
<dbReference type="Pfam" id="PF00207">
    <property type="entry name" value="A2M"/>
    <property type="match status" value="1"/>
</dbReference>
<dbReference type="Pfam" id="PF17789">
    <property type="entry name" value="MG4"/>
    <property type="match status" value="1"/>
</dbReference>
<dbReference type="InterPro" id="IPR002890">
    <property type="entry name" value="MG2"/>
</dbReference>
<dbReference type="SMART" id="SM01359">
    <property type="entry name" value="A2M_N_2"/>
    <property type="match status" value="1"/>
</dbReference>
<evidence type="ECO:0000256" key="2">
    <source>
        <dbReference type="ARBA" id="ARBA00010952"/>
    </source>
</evidence>
<dbReference type="PANTHER" id="PTHR11412">
    <property type="entry name" value="MACROGLOBULIN / COMPLEMENT"/>
    <property type="match status" value="1"/>
</dbReference>
<dbReference type="SMART" id="SM01360">
    <property type="entry name" value="A2M"/>
    <property type="match status" value="1"/>
</dbReference>
<evidence type="ECO:0000256" key="3">
    <source>
        <dbReference type="ARBA" id="ARBA00022525"/>
    </source>
</evidence>
<dbReference type="InterPro" id="IPR001599">
    <property type="entry name" value="Macroglobln_a2"/>
</dbReference>
<dbReference type="Gene3D" id="2.60.40.1940">
    <property type="match status" value="1"/>
</dbReference>
<evidence type="ECO:0000259" key="9">
    <source>
        <dbReference type="SMART" id="SM01360"/>
    </source>
</evidence>
<organism evidence="10 11">
    <name type="scientific">Grus japonensis</name>
    <name type="common">Japanese crane</name>
    <name type="synonym">Red-crowned crane</name>
    <dbReference type="NCBI Taxonomy" id="30415"/>
    <lineage>
        <taxon>Eukaryota</taxon>
        <taxon>Metazoa</taxon>
        <taxon>Chordata</taxon>
        <taxon>Craniata</taxon>
        <taxon>Vertebrata</taxon>
        <taxon>Euteleostomi</taxon>
        <taxon>Archelosauria</taxon>
        <taxon>Archosauria</taxon>
        <taxon>Dinosauria</taxon>
        <taxon>Saurischia</taxon>
        <taxon>Theropoda</taxon>
        <taxon>Coelurosauria</taxon>
        <taxon>Aves</taxon>
        <taxon>Neognathae</taxon>
        <taxon>Neoaves</taxon>
        <taxon>Gruiformes</taxon>
        <taxon>Gruidae</taxon>
        <taxon>Grus</taxon>
    </lineage>
</organism>
<dbReference type="Gene3D" id="2.60.40.10">
    <property type="entry name" value="Immunoglobulins"/>
    <property type="match status" value="2"/>
</dbReference>
<comment type="similarity">
    <text evidence="2">Belongs to the protease inhibitor I39 (alpha-2-macroglobulin) family.</text>
</comment>
<protein>
    <submittedName>
        <fullName evidence="10">Alpha-2-macroglobulin-like protein 1</fullName>
    </submittedName>
</protein>
<name>A0ABC9VX66_GRUJA</name>
<keyword evidence="5" id="KW-0732">Signal</keyword>
<dbReference type="Gene3D" id="2.20.130.20">
    <property type="match status" value="1"/>
</dbReference>
<evidence type="ECO:0000256" key="6">
    <source>
        <dbReference type="ARBA" id="ARBA00022900"/>
    </source>
</evidence>
<dbReference type="PANTHER" id="PTHR11412:SF185">
    <property type="entry name" value="ALPHA-2-MACROGLOBULIN-LIKE PROTEIN 1"/>
    <property type="match status" value="1"/>
</dbReference>
<dbReference type="InterPro" id="IPR011625">
    <property type="entry name" value="A2M_N_BRD"/>
</dbReference>
<keyword evidence="7" id="KW-0325">Glycoprotein</keyword>
<dbReference type="AlphaFoldDB" id="A0ABC9VX66"/>
<evidence type="ECO:0000256" key="4">
    <source>
        <dbReference type="ARBA" id="ARBA00022690"/>
    </source>
</evidence>
<dbReference type="Gene3D" id="1.50.10.20">
    <property type="match status" value="1"/>
</dbReference>
<dbReference type="InterPro" id="IPR013783">
    <property type="entry name" value="Ig-like_fold"/>
</dbReference>
<dbReference type="InterPro" id="IPR041555">
    <property type="entry name" value="MG3"/>
</dbReference>
<dbReference type="InterPro" id="IPR011626">
    <property type="entry name" value="Alpha-macroglobulin_TED"/>
</dbReference>
<dbReference type="InterPro" id="IPR040839">
    <property type="entry name" value="MG4"/>
</dbReference>
<dbReference type="Pfam" id="PF01835">
    <property type="entry name" value="MG2"/>
    <property type="match status" value="1"/>
</dbReference>
<dbReference type="Pfam" id="PF07678">
    <property type="entry name" value="TED_complement"/>
    <property type="match status" value="1"/>
</dbReference>
<sequence length="1156" mass="130439">MLPHKKAMVHIADCSHYMVVFPAVIHHSQDEKLYIHLSSLTEAVHLAVTLEVTTQNHTLVEQDVEKPGTFQCITFQPEKVVFLHVLIHSGDNVLFEGRKKVLVKPQKNVILVETDKSLYKPGETVKFRIVNLDEDLKVIKNGDPEYNRIAEWLNVKSRHGIVDLSFPLASKAPLGEYTISVQQDMAQKTFTVDEYVLKKIELQIEHPPFITTAEEEFQLKVCSKYTYGKPVQGKIGITFITLSQFSEGNLSSSTETRKQNSWTNKDGCTTFTVKTETLELNETNSYVIVIGEMVEDGTGAETKEISGIPVATRMKSIEFINIHPFYKRGLPYTGKMFCHSNESPLRHETVYLTVDVNDEERHLSFLTDENGEVHFSLDTTSWNGTLVSLKGTYNLGNYDEQDSSESYPGVEDSFHWLKSFYSESNSFLEIKARNNVMPCDQEQEVQVDYILDRNKLSSEAEHIDFYYLVIAKGKILFSGEKQMPIIQHENLQGSFSLTLTIGNDFLPDIKLLLYAVFLDGEVVADVEEFQVEKCFRHKVALDFSHKEEVPGSRVSLDLKAAPGSLCSVQAVDKSVLLKNNNTLTADTLYEKIFDDSFVIGGRGFPYHLEDFEAYHCLPQQSSLHKKTQMGAPWYQSDGDVFNLFKLLCMKILTNTRIKKPVSCMQPGFEKKKYSGKDILLENRVDHSDSAPHSNNMRKPKPWTLFPETWIWDLVSVGDDGQAFVQVAVPDTITEWNANTFCVADTGFGFSPLTTLRVFQPFFVDLSLPYSVIQGETFSIKATVFNYLKDFLGANTMPTCACTPHHTQMRTTLAETPELKLDACPDCRFTSCLCANEAKTFEWNVIATRLGEVEQRDEWQLVGGKVNVTVSSMAEDSHDLCDNRIAVTPLQGERDTVIKPLLVKPGGVLQEKTQNAFLCTTGYQRQLLYKHDDGSYSAFGKADNQGNTWLTAFVARSFGQASSYIYINKDHVRNALLWLQKHQLPSGCFQSVGKLFNNDLKGGVDDTISLTAYITAALVELRLEKNVPMLDLVLTKKEGLVGDVKLKGSLGCSDHEMVEFKILRAARRVHSKLPTLDFKRADFGLFRDLLGRIPWDNVLEGRRAQDSWLVFKDHQEACMDEQGPPGQIQTQKGSLQRVEARAGSLRGIQVRKTKALI</sequence>
<dbReference type="Proteomes" id="UP001623348">
    <property type="component" value="Unassembled WGS sequence"/>
</dbReference>
<dbReference type="EMBL" id="BAAFJT010000001">
    <property type="protein sequence ID" value="GAB0177420.1"/>
    <property type="molecule type" value="Genomic_DNA"/>
</dbReference>
<dbReference type="Pfam" id="PF17791">
    <property type="entry name" value="MG3"/>
    <property type="match status" value="1"/>
</dbReference>
<dbReference type="InterPro" id="IPR014756">
    <property type="entry name" value="Ig_E-set"/>
</dbReference>
<feature type="domain" description="Alpha-2-macroglobulin bait region" evidence="8">
    <location>
        <begin position="428"/>
        <end position="578"/>
    </location>
</feature>
<dbReference type="InterPro" id="IPR008930">
    <property type="entry name" value="Terpenoid_cyclase/PrenylTrfase"/>
</dbReference>
<evidence type="ECO:0000259" key="8">
    <source>
        <dbReference type="SMART" id="SM01359"/>
    </source>
</evidence>
<dbReference type="FunFam" id="2.60.40.1930:FF:000001">
    <property type="entry name" value="CD109 isoform 3"/>
    <property type="match status" value="1"/>
</dbReference>
<dbReference type="SUPFAM" id="SSF48239">
    <property type="entry name" value="Terpenoid cyclases/Protein prenyltransferases"/>
    <property type="match status" value="1"/>
</dbReference>
<reference evidence="10 11" key="1">
    <citation type="submission" date="2024-06" db="EMBL/GenBank/DDBJ databases">
        <title>The draft genome of Grus japonensis, version 3.</title>
        <authorList>
            <person name="Nabeshima K."/>
            <person name="Suzuki S."/>
            <person name="Onuma M."/>
        </authorList>
    </citation>
    <scope>NUCLEOTIDE SEQUENCE [LARGE SCALE GENOMIC DNA]</scope>
    <source>
        <strain evidence="10 11">451A</strain>
    </source>
</reference>
<proteinExistence type="inferred from homology"/>
<dbReference type="Gene3D" id="2.60.40.1930">
    <property type="match status" value="2"/>
</dbReference>
<evidence type="ECO:0000256" key="7">
    <source>
        <dbReference type="ARBA" id="ARBA00023180"/>
    </source>
</evidence>